<keyword evidence="2" id="KW-1185">Reference proteome</keyword>
<reference evidence="2" key="1">
    <citation type="submission" date="2017-01" db="EMBL/GenBank/DDBJ databases">
        <title>Comparative genomics of anhydrobiosis in the tardigrade Hypsibius dujardini.</title>
        <authorList>
            <person name="Yoshida Y."/>
            <person name="Koutsovoulos G."/>
            <person name="Laetsch D."/>
            <person name="Stevens L."/>
            <person name="Kumar S."/>
            <person name="Horikawa D."/>
            <person name="Ishino K."/>
            <person name="Komine S."/>
            <person name="Tomita M."/>
            <person name="Blaxter M."/>
            <person name="Arakawa K."/>
        </authorList>
    </citation>
    <scope>NUCLEOTIDE SEQUENCE [LARGE SCALE GENOMIC DNA]</scope>
    <source>
        <strain evidence="2">Z151</strain>
    </source>
</reference>
<name>A0A1W0X5B8_HYPEX</name>
<gene>
    <name evidence="1" type="ORF">BV898_03166</name>
</gene>
<comment type="caution">
    <text evidence="1">The sequence shown here is derived from an EMBL/GenBank/DDBJ whole genome shotgun (WGS) entry which is preliminary data.</text>
</comment>
<dbReference type="Proteomes" id="UP000192578">
    <property type="component" value="Unassembled WGS sequence"/>
</dbReference>
<evidence type="ECO:0000313" key="2">
    <source>
        <dbReference type="Proteomes" id="UP000192578"/>
    </source>
</evidence>
<organism evidence="1 2">
    <name type="scientific">Hypsibius exemplaris</name>
    <name type="common">Freshwater tardigrade</name>
    <dbReference type="NCBI Taxonomy" id="2072580"/>
    <lineage>
        <taxon>Eukaryota</taxon>
        <taxon>Metazoa</taxon>
        <taxon>Ecdysozoa</taxon>
        <taxon>Tardigrada</taxon>
        <taxon>Eutardigrada</taxon>
        <taxon>Parachela</taxon>
        <taxon>Hypsibioidea</taxon>
        <taxon>Hypsibiidae</taxon>
        <taxon>Hypsibius</taxon>
    </lineage>
</organism>
<dbReference type="AlphaFoldDB" id="A0A1W0X5B8"/>
<sequence length="90" mass="10080">MPLIGFTRRIILKESSAKADGFRGPQIQPNVEELLADMPDIWSSGKMIAELYLQWLHQCLFSVIGVRSLAILNLSSAFKNTNVMEAVTEE</sequence>
<dbReference type="EMBL" id="MTYJ01000015">
    <property type="protein sequence ID" value="OQV22726.1"/>
    <property type="molecule type" value="Genomic_DNA"/>
</dbReference>
<protein>
    <submittedName>
        <fullName evidence="1">Uncharacterized protein</fullName>
    </submittedName>
</protein>
<evidence type="ECO:0000313" key="1">
    <source>
        <dbReference type="EMBL" id="OQV22726.1"/>
    </source>
</evidence>
<accession>A0A1W0X5B8</accession>
<proteinExistence type="predicted"/>